<organism evidence="2 3">
    <name type="scientific">Marchantia polymorpha</name>
    <name type="common">Common liverwort</name>
    <name type="synonym">Marchantia aquatica</name>
    <dbReference type="NCBI Taxonomy" id="3197"/>
    <lineage>
        <taxon>Eukaryota</taxon>
        <taxon>Viridiplantae</taxon>
        <taxon>Streptophyta</taxon>
        <taxon>Embryophyta</taxon>
        <taxon>Marchantiophyta</taxon>
        <taxon>Marchantiopsida</taxon>
        <taxon>Marchantiidae</taxon>
        <taxon>Marchantiales</taxon>
        <taxon>Marchantiaceae</taxon>
        <taxon>Marchantia</taxon>
    </lineage>
</organism>
<gene>
    <name evidence="2" type="ORF">MARPO_0028s0052</name>
</gene>
<accession>A0A2R6X9H4</accession>
<feature type="compositionally biased region" description="Basic and acidic residues" evidence="1">
    <location>
        <begin position="20"/>
        <end position="33"/>
    </location>
</feature>
<reference evidence="2" key="2">
    <citation type="submission" date="2017-12" db="EMBL/GenBank/DDBJ databases">
        <title>WGS assembly of Marchantia polymorpha.</title>
        <authorList>
            <person name="Bowman J.L."/>
            <person name="Kohchi T."/>
            <person name="Yamato K.T."/>
            <person name="Jenkins J."/>
            <person name="Shu S."/>
            <person name="Ishizaki K."/>
            <person name="Yamaoka S."/>
            <person name="Nishihama R."/>
            <person name="Nakamura Y."/>
            <person name="Berger F."/>
            <person name="Adam C."/>
            <person name="Aki S.S."/>
            <person name="Althoff F."/>
            <person name="Araki T."/>
            <person name="Arteaga-Vazquez M.A."/>
            <person name="Balasubrmanian S."/>
            <person name="Bauer D."/>
            <person name="Boehm C.R."/>
            <person name="Briginshaw L."/>
            <person name="Caballero-Perez J."/>
            <person name="Catarino B."/>
            <person name="Chen F."/>
            <person name="Chiyoda S."/>
            <person name="Chovatia M."/>
            <person name="Davies K.M."/>
            <person name="Delmans M."/>
            <person name="Demura T."/>
            <person name="Dierschke T."/>
            <person name="Dolan L."/>
            <person name="Dorantes-Acosta A.E."/>
            <person name="Eklund D.M."/>
            <person name="Florent S.N."/>
            <person name="Flores-Sandoval E."/>
            <person name="Fujiyama A."/>
            <person name="Fukuzawa H."/>
            <person name="Galik B."/>
            <person name="Grimanelli D."/>
            <person name="Grimwood J."/>
            <person name="Grossniklaus U."/>
            <person name="Hamada T."/>
            <person name="Haseloff J."/>
            <person name="Hetherington A.J."/>
            <person name="Higo A."/>
            <person name="Hirakawa Y."/>
            <person name="Hundley H.N."/>
            <person name="Ikeda Y."/>
            <person name="Inoue K."/>
            <person name="Inoue S."/>
            <person name="Ishida S."/>
            <person name="Jia Q."/>
            <person name="Kakita M."/>
            <person name="Kanazawa T."/>
            <person name="Kawai Y."/>
            <person name="Kawashima T."/>
            <person name="Kennedy M."/>
            <person name="Kinose K."/>
            <person name="Kinoshita T."/>
            <person name="Kohara Y."/>
            <person name="Koide E."/>
            <person name="Komatsu K."/>
            <person name="Kopischke S."/>
            <person name="Kubo M."/>
            <person name="Kyozuka J."/>
            <person name="Lagercrantz U."/>
            <person name="Lin S.S."/>
            <person name="Lindquist E."/>
            <person name="Lipzen A.M."/>
            <person name="Lu C."/>
            <person name="Luna E.D."/>
            <person name="Martienssen R.A."/>
            <person name="Minamino N."/>
            <person name="Mizutani M."/>
            <person name="Mizutani M."/>
            <person name="Mochizuki N."/>
            <person name="Monte I."/>
            <person name="Mosher R."/>
            <person name="Nagasaki H."/>
            <person name="Nakagami H."/>
            <person name="Naramoto S."/>
            <person name="Nishitani K."/>
            <person name="Ohtani M."/>
            <person name="Okamoto T."/>
            <person name="Okumura M."/>
            <person name="Phillips J."/>
            <person name="Pollak B."/>
            <person name="Reinders A."/>
            <person name="Roevekamp M."/>
            <person name="Sano R."/>
            <person name="Sawa S."/>
            <person name="Schmid M.W."/>
            <person name="Shirakawa M."/>
            <person name="Solano R."/>
            <person name="Spunde A."/>
            <person name="Suetsugu N."/>
            <person name="Sugano S."/>
            <person name="Sugiyama A."/>
            <person name="Sun R."/>
            <person name="Suzuki Y."/>
            <person name="Takenaka M."/>
            <person name="Takezawa D."/>
            <person name="Tomogane H."/>
            <person name="Tsuzuki M."/>
            <person name="Ueda T."/>
            <person name="Umeda M."/>
            <person name="Ward J.M."/>
            <person name="Watanabe Y."/>
            <person name="Yazaki K."/>
            <person name="Yokoyama R."/>
            <person name="Yoshitake Y."/>
            <person name="Yotsui I."/>
            <person name="Zachgo S."/>
            <person name="Schmutz J."/>
        </authorList>
    </citation>
    <scope>NUCLEOTIDE SEQUENCE [LARGE SCALE GENOMIC DNA]</scope>
    <source>
        <strain evidence="2">Tak-1</strain>
    </source>
</reference>
<evidence type="ECO:0000313" key="3">
    <source>
        <dbReference type="Proteomes" id="UP000244005"/>
    </source>
</evidence>
<dbReference type="EMBL" id="KZ772700">
    <property type="protein sequence ID" value="PTQ42734.1"/>
    <property type="molecule type" value="Genomic_DNA"/>
</dbReference>
<keyword evidence="3" id="KW-1185">Reference proteome</keyword>
<name>A0A2R6X9H4_MARPO</name>
<dbReference type="Proteomes" id="UP000244005">
    <property type="component" value="Unassembled WGS sequence"/>
</dbReference>
<dbReference type="EMBL" id="KZ772700">
    <property type="protein sequence ID" value="PTQ42735.1"/>
    <property type="molecule type" value="Genomic_DNA"/>
</dbReference>
<dbReference type="Gramene" id="Mp2g00990.1">
    <property type="protein sequence ID" value="Mp2g00990.1.cds"/>
    <property type="gene ID" value="Mp2g00990"/>
</dbReference>
<dbReference type="AlphaFoldDB" id="A0A2R6X9H4"/>
<feature type="region of interest" description="Disordered" evidence="1">
    <location>
        <begin position="1"/>
        <end position="55"/>
    </location>
</feature>
<dbReference type="Gramene" id="Mp2g00990.2">
    <property type="protein sequence ID" value="Mp2g00990.2.cds"/>
    <property type="gene ID" value="Mp2g00990"/>
</dbReference>
<reference evidence="3" key="1">
    <citation type="journal article" date="2017" name="Cell">
        <title>Insights into land plant evolution garnered from the Marchantia polymorpha genome.</title>
        <authorList>
            <person name="Bowman J.L."/>
            <person name="Kohchi T."/>
            <person name="Yamato K.T."/>
            <person name="Jenkins J."/>
            <person name="Shu S."/>
            <person name="Ishizaki K."/>
            <person name="Yamaoka S."/>
            <person name="Nishihama R."/>
            <person name="Nakamura Y."/>
            <person name="Berger F."/>
            <person name="Adam C."/>
            <person name="Aki S.S."/>
            <person name="Althoff F."/>
            <person name="Araki T."/>
            <person name="Arteaga-Vazquez M.A."/>
            <person name="Balasubrmanian S."/>
            <person name="Barry K."/>
            <person name="Bauer D."/>
            <person name="Boehm C.R."/>
            <person name="Briginshaw L."/>
            <person name="Caballero-Perez J."/>
            <person name="Catarino B."/>
            <person name="Chen F."/>
            <person name="Chiyoda S."/>
            <person name="Chovatia M."/>
            <person name="Davies K.M."/>
            <person name="Delmans M."/>
            <person name="Demura T."/>
            <person name="Dierschke T."/>
            <person name="Dolan L."/>
            <person name="Dorantes-Acosta A.E."/>
            <person name="Eklund D.M."/>
            <person name="Florent S.N."/>
            <person name="Flores-Sandoval E."/>
            <person name="Fujiyama A."/>
            <person name="Fukuzawa H."/>
            <person name="Galik B."/>
            <person name="Grimanelli D."/>
            <person name="Grimwood J."/>
            <person name="Grossniklaus U."/>
            <person name="Hamada T."/>
            <person name="Haseloff J."/>
            <person name="Hetherington A.J."/>
            <person name="Higo A."/>
            <person name="Hirakawa Y."/>
            <person name="Hundley H.N."/>
            <person name="Ikeda Y."/>
            <person name="Inoue K."/>
            <person name="Inoue S.I."/>
            <person name="Ishida S."/>
            <person name="Jia Q."/>
            <person name="Kakita M."/>
            <person name="Kanazawa T."/>
            <person name="Kawai Y."/>
            <person name="Kawashima T."/>
            <person name="Kennedy M."/>
            <person name="Kinose K."/>
            <person name="Kinoshita T."/>
            <person name="Kohara Y."/>
            <person name="Koide E."/>
            <person name="Komatsu K."/>
            <person name="Kopischke S."/>
            <person name="Kubo M."/>
            <person name="Kyozuka J."/>
            <person name="Lagercrantz U."/>
            <person name="Lin S.S."/>
            <person name="Lindquist E."/>
            <person name="Lipzen A.M."/>
            <person name="Lu C.W."/>
            <person name="De Luna E."/>
            <person name="Martienssen R.A."/>
            <person name="Minamino N."/>
            <person name="Mizutani M."/>
            <person name="Mizutani M."/>
            <person name="Mochizuki N."/>
            <person name="Monte I."/>
            <person name="Mosher R."/>
            <person name="Nagasaki H."/>
            <person name="Nakagami H."/>
            <person name="Naramoto S."/>
            <person name="Nishitani K."/>
            <person name="Ohtani M."/>
            <person name="Okamoto T."/>
            <person name="Okumura M."/>
            <person name="Phillips J."/>
            <person name="Pollak B."/>
            <person name="Reinders A."/>
            <person name="Rovekamp M."/>
            <person name="Sano R."/>
            <person name="Sawa S."/>
            <person name="Schmid M.W."/>
            <person name="Shirakawa M."/>
            <person name="Solano R."/>
            <person name="Spunde A."/>
            <person name="Suetsugu N."/>
            <person name="Sugano S."/>
            <person name="Sugiyama A."/>
            <person name="Sun R."/>
            <person name="Suzuki Y."/>
            <person name="Takenaka M."/>
            <person name="Takezawa D."/>
            <person name="Tomogane H."/>
            <person name="Tsuzuki M."/>
            <person name="Ueda T."/>
            <person name="Umeda M."/>
            <person name="Ward J.M."/>
            <person name="Watanabe Y."/>
            <person name="Yazaki K."/>
            <person name="Yokoyama R."/>
            <person name="Yoshitake Y."/>
            <person name="Yotsui I."/>
            <person name="Zachgo S."/>
            <person name="Schmutz J."/>
        </authorList>
    </citation>
    <scope>NUCLEOTIDE SEQUENCE [LARGE SCALE GENOMIC DNA]</scope>
    <source>
        <strain evidence="3">Tak-1</strain>
    </source>
</reference>
<feature type="compositionally biased region" description="Polar residues" evidence="1">
    <location>
        <begin position="41"/>
        <end position="55"/>
    </location>
</feature>
<evidence type="ECO:0000313" key="2">
    <source>
        <dbReference type="EMBL" id="PTQ42734.1"/>
    </source>
</evidence>
<sequence length="104" mass="11859">MQNHGMRTSRFYLENSENGKVADDLGKRDKLKQEVPGGRSLPSSNSVSFNNRPQWPRSYQNAMNNRIVGGPDVSQVFKKIMESVGWVYEFILERKRACLPACLP</sequence>
<protein>
    <submittedName>
        <fullName evidence="2">Uncharacterized protein</fullName>
    </submittedName>
</protein>
<proteinExistence type="predicted"/>
<evidence type="ECO:0000256" key="1">
    <source>
        <dbReference type="SAM" id="MobiDB-lite"/>
    </source>
</evidence>